<keyword evidence="2" id="KW-1185">Reference proteome</keyword>
<sequence length="152" mass="17066">MLGVMSSSVAESYVFGGRAHFQGVLMNQGCSVLVSKEQSPNIKTPTIPIEVNFSLCPVGIYDNLTISLSELESLTKGEFYIDAQNRNVIYLNNELNIPSLNLMNINQRFIHHIDLPTEYDSFSKNTMSIFMNQSYPEKSTLSSNILISVFYP</sequence>
<protein>
    <submittedName>
        <fullName evidence="1">Uncharacterized protein</fullName>
    </submittedName>
</protein>
<dbReference type="AlphaFoldDB" id="N8ZFE1"/>
<comment type="caution">
    <text evidence="1">The sequence shown here is derived from an EMBL/GenBank/DDBJ whole genome shotgun (WGS) entry which is preliminary data.</text>
</comment>
<organism evidence="1 2">
    <name type="scientific">Acinetobacter gerneri DSM 14967 = CIP 107464 = MTCC 9824</name>
    <dbReference type="NCBI Taxonomy" id="1120926"/>
    <lineage>
        <taxon>Bacteria</taxon>
        <taxon>Pseudomonadati</taxon>
        <taxon>Pseudomonadota</taxon>
        <taxon>Gammaproteobacteria</taxon>
        <taxon>Moraxellales</taxon>
        <taxon>Moraxellaceae</taxon>
        <taxon>Acinetobacter</taxon>
    </lineage>
</organism>
<proteinExistence type="predicted"/>
<evidence type="ECO:0000313" key="2">
    <source>
        <dbReference type="Proteomes" id="UP000013117"/>
    </source>
</evidence>
<dbReference type="PATRIC" id="fig|1120926.3.peg.3731"/>
<dbReference type="STRING" id="202952.GCA_000747725_01365"/>
<reference evidence="1 2" key="1">
    <citation type="submission" date="2013-02" db="EMBL/GenBank/DDBJ databases">
        <title>The Genome Sequence of Acinetobacter gerneri CIP 107464.</title>
        <authorList>
            <consortium name="The Broad Institute Genome Sequencing Platform"/>
            <consortium name="The Broad Institute Genome Sequencing Center for Infectious Disease"/>
            <person name="Cerqueira G."/>
            <person name="Feldgarden M."/>
            <person name="Courvalin P."/>
            <person name="Perichon B."/>
            <person name="Grillot-Courvalin C."/>
            <person name="Clermont D."/>
            <person name="Rocha E."/>
            <person name="Yoon E.-J."/>
            <person name="Nemec A."/>
            <person name="Walker B."/>
            <person name="Young S.K."/>
            <person name="Zeng Q."/>
            <person name="Gargeya S."/>
            <person name="Fitzgerald M."/>
            <person name="Haas B."/>
            <person name="Abouelleil A."/>
            <person name="Alvarado L."/>
            <person name="Arachchi H.M."/>
            <person name="Berlin A.M."/>
            <person name="Chapman S.B."/>
            <person name="Dewar J."/>
            <person name="Goldberg J."/>
            <person name="Griggs A."/>
            <person name="Gujja S."/>
            <person name="Hansen M."/>
            <person name="Howarth C."/>
            <person name="Imamovic A."/>
            <person name="Larimer J."/>
            <person name="McCowan C."/>
            <person name="Murphy C."/>
            <person name="Neiman D."/>
            <person name="Pearson M."/>
            <person name="Priest M."/>
            <person name="Roberts A."/>
            <person name="Saif S."/>
            <person name="Shea T."/>
            <person name="Sisk P."/>
            <person name="Sykes S."/>
            <person name="Wortman J."/>
            <person name="Nusbaum C."/>
            <person name="Birren B."/>
        </authorList>
    </citation>
    <scope>NUCLEOTIDE SEQUENCE [LARGE SCALE GENOMIC DNA]</scope>
    <source>
        <strain evidence="1 2">CIP 107464</strain>
    </source>
</reference>
<dbReference type="Proteomes" id="UP000013117">
    <property type="component" value="Unassembled WGS sequence"/>
</dbReference>
<name>N8ZFE1_9GAMM</name>
<dbReference type="HOGENOM" id="CLU_1640124_0_0_6"/>
<accession>N8ZFE1</accession>
<evidence type="ECO:0000313" key="1">
    <source>
        <dbReference type="EMBL" id="ENV32449.1"/>
    </source>
</evidence>
<dbReference type="eggNOG" id="ENOG5031SK7">
    <property type="taxonomic scope" value="Bacteria"/>
</dbReference>
<gene>
    <name evidence="1" type="ORF">F960_03848</name>
</gene>
<dbReference type="EMBL" id="APPN01000080">
    <property type="protein sequence ID" value="ENV32449.1"/>
    <property type="molecule type" value="Genomic_DNA"/>
</dbReference>